<evidence type="ECO:0000256" key="1">
    <source>
        <dbReference type="SAM" id="Phobius"/>
    </source>
</evidence>
<feature type="transmembrane region" description="Helical" evidence="1">
    <location>
        <begin position="30"/>
        <end position="52"/>
    </location>
</feature>
<organism evidence="3 4">
    <name type="scientific">Ditylenchus dipsaci</name>
    <dbReference type="NCBI Taxonomy" id="166011"/>
    <lineage>
        <taxon>Eukaryota</taxon>
        <taxon>Metazoa</taxon>
        <taxon>Ecdysozoa</taxon>
        <taxon>Nematoda</taxon>
        <taxon>Chromadorea</taxon>
        <taxon>Rhabditida</taxon>
        <taxon>Tylenchina</taxon>
        <taxon>Tylenchomorpha</taxon>
        <taxon>Sphaerularioidea</taxon>
        <taxon>Anguinidae</taxon>
        <taxon>Anguininae</taxon>
        <taxon>Ditylenchus</taxon>
    </lineage>
</organism>
<dbReference type="Proteomes" id="UP000887574">
    <property type="component" value="Unplaced"/>
</dbReference>
<feature type="signal peptide" evidence="2">
    <location>
        <begin position="1"/>
        <end position="20"/>
    </location>
</feature>
<keyword evidence="3" id="KW-1185">Reference proteome</keyword>
<keyword evidence="1" id="KW-0472">Membrane</keyword>
<dbReference type="WBParaSite" id="jg5128">
    <property type="protein sequence ID" value="jg5128"/>
    <property type="gene ID" value="jg5128"/>
</dbReference>
<dbReference type="AlphaFoldDB" id="A0A915EGL7"/>
<evidence type="ECO:0000256" key="2">
    <source>
        <dbReference type="SAM" id="SignalP"/>
    </source>
</evidence>
<keyword evidence="2" id="KW-0732">Signal</keyword>
<evidence type="ECO:0000313" key="3">
    <source>
        <dbReference type="Proteomes" id="UP000887574"/>
    </source>
</evidence>
<reference evidence="4" key="1">
    <citation type="submission" date="2022-11" db="UniProtKB">
        <authorList>
            <consortium name="WormBaseParasite"/>
        </authorList>
    </citation>
    <scope>IDENTIFICATION</scope>
</reference>
<protein>
    <submittedName>
        <fullName evidence="4">Uncharacterized protein</fullName>
    </submittedName>
</protein>
<keyword evidence="1" id="KW-0812">Transmembrane</keyword>
<feature type="transmembrane region" description="Helical" evidence="1">
    <location>
        <begin position="59"/>
        <end position="79"/>
    </location>
</feature>
<sequence>MASIAFIFGLLLLLAIPTSAGPLLGSACFIACHAACMAAIAAGTVFFPPVVWLQFPQEVVVMVLVWQFALHLLPFLLHFDLLILSHENNMGRINHPAILPCSISTTSTIHSNSEHDLNLDLTSQNQDIESHKELEWRRDGALIFNAYGQEAGHSTPHFQG</sequence>
<feature type="chain" id="PRO_5037917676" evidence="2">
    <location>
        <begin position="21"/>
        <end position="160"/>
    </location>
</feature>
<evidence type="ECO:0000313" key="4">
    <source>
        <dbReference type="WBParaSite" id="jg5128"/>
    </source>
</evidence>
<proteinExistence type="predicted"/>
<name>A0A915EGL7_9BILA</name>
<keyword evidence="1" id="KW-1133">Transmembrane helix</keyword>
<accession>A0A915EGL7</accession>